<dbReference type="RefSeq" id="WP_046133807.1">
    <property type="nucleotide sequence ID" value="NZ_FQVC01000003.1"/>
</dbReference>
<dbReference type="Proteomes" id="UP000184533">
    <property type="component" value="Unassembled WGS sequence"/>
</dbReference>
<evidence type="ECO:0000313" key="1">
    <source>
        <dbReference type="EMBL" id="KKB86478.1"/>
    </source>
</evidence>
<evidence type="ECO:0000313" key="3">
    <source>
        <dbReference type="Proteomes" id="UP000033608"/>
    </source>
</evidence>
<sequence length="108" mass="12390">MSNIDWSMLVTREQREAKEAADARKDHFPNLEPDQFWFVVRASGFEPELLAWVEAMKDEPNPANWAAASSKLDFGKFFERDHPFVEDARQAIGMSVQELDALWLYGAA</sequence>
<dbReference type="Proteomes" id="UP000033608">
    <property type="component" value="Unassembled WGS sequence"/>
</dbReference>
<dbReference type="STRING" id="1121477.SAMN02745223_01286"/>
<evidence type="ECO:0000313" key="4">
    <source>
        <dbReference type="Proteomes" id="UP000184533"/>
    </source>
</evidence>
<reference evidence="2 4" key="2">
    <citation type="submission" date="2016-11" db="EMBL/GenBank/DDBJ databases">
        <authorList>
            <person name="Jaros S."/>
            <person name="Januszkiewicz K."/>
            <person name="Wedrychowicz H."/>
        </authorList>
    </citation>
    <scope>NUCLEOTIDE SEQUENCE [LARGE SCALE GENOMIC DNA]</scope>
    <source>
        <strain evidence="2 4">DSM 17137</strain>
    </source>
</reference>
<dbReference type="EMBL" id="FQVC01000003">
    <property type="protein sequence ID" value="SHE87337.1"/>
    <property type="molecule type" value="Genomic_DNA"/>
</dbReference>
<organism evidence="1 3">
    <name type="scientific">Devosia limi DSM 17137</name>
    <dbReference type="NCBI Taxonomy" id="1121477"/>
    <lineage>
        <taxon>Bacteria</taxon>
        <taxon>Pseudomonadati</taxon>
        <taxon>Pseudomonadota</taxon>
        <taxon>Alphaproteobacteria</taxon>
        <taxon>Hyphomicrobiales</taxon>
        <taxon>Devosiaceae</taxon>
        <taxon>Devosia</taxon>
    </lineage>
</organism>
<accession>A0A0F5LVW6</accession>
<dbReference type="EMBL" id="LAJF01000036">
    <property type="protein sequence ID" value="KKB86478.1"/>
    <property type="molecule type" value="Genomic_DNA"/>
</dbReference>
<keyword evidence="3" id="KW-1185">Reference proteome</keyword>
<reference evidence="1 3" key="1">
    <citation type="submission" date="2015-03" db="EMBL/GenBank/DDBJ databases">
        <authorList>
            <person name="Hassan Y.I."/>
            <person name="Lepp D."/>
            <person name="Zhou T."/>
        </authorList>
    </citation>
    <scope>NUCLEOTIDE SEQUENCE [LARGE SCALE GENOMIC DNA]</scope>
    <source>
        <strain evidence="1 3">DSM 17137</strain>
    </source>
</reference>
<name>A0A0F5LVW6_9HYPH</name>
<dbReference type="InterPro" id="IPR036900">
    <property type="entry name" value="A-D-PHexomutase_C_sf"/>
</dbReference>
<dbReference type="OrthoDB" id="7951096at2"/>
<gene>
    <name evidence="2" type="ORF">SAMN02745223_01286</name>
    <name evidence="1" type="ORF">VW29_02690</name>
</gene>
<proteinExistence type="predicted"/>
<dbReference type="GO" id="GO:0016868">
    <property type="term" value="F:intramolecular phosphotransferase activity"/>
    <property type="evidence" value="ECO:0007669"/>
    <property type="project" value="InterPro"/>
</dbReference>
<evidence type="ECO:0000313" key="2">
    <source>
        <dbReference type="EMBL" id="SHE87337.1"/>
    </source>
</evidence>
<protein>
    <submittedName>
        <fullName evidence="1">Uncharacterized protein</fullName>
    </submittedName>
</protein>
<dbReference type="SUPFAM" id="SSF55957">
    <property type="entry name" value="Phosphoglucomutase, C-terminal domain"/>
    <property type="match status" value="1"/>
</dbReference>
<dbReference type="AlphaFoldDB" id="A0A0F5LVW6"/>
<dbReference type="PATRIC" id="fig|1121477.3.peg.1591"/>